<feature type="transmembrane region" description="Helical" evidence="9">
    <location>
        <begin position="136"/>
        <end position="156"/>
    </location>
</feature>
<dbReference type="InterPro" id="IPR000260">
    <property type="entry name" value="NADH4_N"/>
</dbReference>
<feature type="transmembrane region" description="Helical" evidence="9">
    <location>
        <begin position="373"/>
        <end position="394"/>
    </location>
</feature>
<dbReference type="GO" id="GO:0048039">
    <property type="term" value="F:ubiquinone binding"/>
    <property type="evidence" value="ECO:0007669"/>
    <property type="project" value="TreeGrafter"/>
</dbReference>
<keyword evidence="3 8" id="KW-0812">Transmembrane</keyword>
<reference evidence="12" key="1">
    <citation type="submission" date="2020-10" db="EMBL/GenBank/DDBJ databases">
        <title>Connecting structure to function with the recovery of over 1000 high-quality activated sludge metagenome-assembled genomes encoding full-length rRNA genes using long-read sequencing.</title>
        <authorList>
            <person name="Singleton C.M."/>
            <person name="Petriglieri F."/>
            <person name="Kristensen J.M."/>
            <person name="Kirkegaard R.H."/>
            <person name="Michaelsen T.Y."/>
            <person name="Andersen M.H."/>
            <person name="Karst S.M."/>
            <person name="Dueholm M.S."/>
            <person name="Nielsen P.H."/>
            <person name="Albertsen M."/>
        </authorList>
    </citation>
    <scope>NUCLEOTIDE SEQUENCE</scope>
    <source>
        <strain evidence="12">EsbW_18-Q3-R4-48_MAXAC.044</strain>
    </source>
</reference>
<keyword evidence="6" id="KW-0520">NAD</keyword>
<evidence type="ECO:0000313" key="13">
    <source>
        <dbReference type="Proteomes" id="UP000886602"/>
    </source>
</evidence>
<name>A0A9D7I727_9RHOO</name>
<feature type="transmembrane region" description="Helical" evidence="9">
    <location>
        <begin position="36"/>
        <end position="55"/>
    </location>
</feature>
<organism evidence="12 13">
    <name type="scientific">Candidatus Propionivibrio dominans</name>
    <dbReference type="NCBI Taxonomy" id="2954373"/>
    <lineage>
        <taxon>Bacteria</taxon>
        <taxon>Pseudomonadati</taxon>
        <taxon>Pseudomonadota</taxon>
        <taxon>Betaproteobacteria</taxon>
        <taxon>Rhodocyclales</taxon>
        <taxon>Rhodocyclaceae</taxon>
        <taxon>Propionivibrio</taxon>
    </lineage>
</organism>
<dbReference type="PANTHER" id="PTHR43507">
    <property type="entry name" value="NADH-UBIQUINONE OXIDOREDUCTASE CHAIN 4"/>
    <property type="match status" value="1"/>
</dbReference>
<proteinExistence type="inferred from homology"/>
<evidence type="ECO:0000259" key="10">
    <source>
        <dbReference type="Pfam" id="PF00361"/>
    </source>
</evidence>
<gene>
    <name evidence="12" type="ORF">IPJ48_00585</name>
</gene>
<feature type="transmembrane region" description="Helical" evidence="9">
    <location>
        <begin position="243"/>
        <end position="263"/>
    </location>
</feature>
<dbReference type="GO" id="GO:0015990">
    <property type="term" value="P:electron transport coupled proton transport"/>
    <property type="evidence" value="ECO:0007669"/>
    <property type="project" value="TreeGrafter"/>
</dbReference>
<comment type="subcellular location">
    <subcellularLocation>
        <location evidence="1">Endomembrane system</location>
        <topology evidence="1">Multi-pass membrane protein</topology>
    </subcellularLocation>
    <subcellularLocation>
        <location evidence="8">Membrane</location>
        <topology evidence="8">Multi-pass membrane protein</topology>
    </subcellularLocation>
</comment>
<dbReference type="GO" id="GO:0003954">
    <property type="term" value="F:NADH dehydrogenase activity"/>
    <property type="evidence" value="ECO:0007669"/>
    <property type="project" value="TreeGrafter"/>
</dbReference>
<evidence type="ECO:0000256" key="4">
    <source>
        <dbReference type="ARBA" id="ARBA00022967"/>
    </source>
</evidence>
<dbReference type="NCBIfam" id="NF004501">
    <property type="entry name" value="PRK05846.1-5"/>
    <property type="match status" value="1"/>
</dbReference>
<dbReference type="InterPro" id="IPR001750">
    <property type="entry name" value="ND/Mrp_TM"/>
</dbReference>
<feature type="domain" description="NADH:quinone oxidoreductase/Mrp antiporter transmembrane" evidence="10">
    <location>
        <begin position="134"/>
        <end position="417"/>
    </location>
</feature>
<feature type="transmembrane region" description="Helical" evidence="9">
    <location>
        <begin position="450"/>
        <end position="469"/>
    </location>
</feature>
<feature type="transmembrane region" description="Helical" evidence="9">
    <location>
        <begin position="331"/>
        <end position="352"/>
    </location>
</feature>
<dbReference type="GO" id="GO:0008137">
    <property type="term" value="F:NADH dehydrogenase (ubiquinone) activity"/>
    <property type="evidence" value="ECO:0007669"/>
    <property type="project" value="InterPro"/>
</dbReference>
<dbReference type="GO" id="GO:0012505">
    <property type="term" value="C:endomembrane system"/>
    <property type="evidence" value="ECO:0007669"/>
    <property type="project" value="UniProtKB-SubCell"/>
</dbReference>
<dbReference type="EMBL" id="JADJNC010000003">
    <property type="protein sequence ID" value="MBK7421698.1"/>
    <property type="molecule type" value="Genomic_DNA"/>
</dbReference>
<feature type="transmembrane region" description="Helical" evidence="9">
    <location>
        <begin position="112"/>
        <end position="130"/>
    </location>
</feature>
<dbReference type="PANTHER" id="PTHR43507:SF1">
    <property type="entry name" value="NADH-UBIQUINONE OXIDOREDUCTASE CHAIN 4"/>
    <property type="match status" value="1"/>
</dbReference>
<feature type="transmembrane region" description="Helical" evidence="9">
    <location>
        <begin position="303"/>
        <end position="325"/>
    </location>
</feature>
<keyword evidence="12" id="KW-0560">Oxidoreductase</keyword>
<evidence type="ECO:0000256" key="2">
    <source>
        <dbReference type="ARBA" id="ARBA00009025"/>
    </source>
</evidence>
<dbReference type="Pfam" id="PF01059">
    <property type="entry name" value="Oxidored_q5_N"/>
    <property type="match status" value="1"/>
</dbReference>
<evidence type="ECO:0000256" key="8">
    <source>
        <dbReference type="RuleBase" id="RU000320"/>
    </source>
</evidence>
<dbReference type="NCBIfam" id="TIGR01972">
    <property type="entry name" value="NDH_I_M"/>
    <property type="match status" value="1"/>
</dbReference>
<evidence type="ECO:0000256" key="3">
    <source>
        <dbReference type="ARBA" id="ARBA00022692"/>
    </source>
</evidence>
<keyword evidence="7 9" id="KW-0472">Membrane</keyword>
<evidence type="ECO:0000256" key="9">
    <source>
        <dbReference type="SAM" id="Phobius"/>
    </source>
</evidence>
<evidence type="ECO:0000259" key="11">
    <source>
        <dbReference type="Pfam" id="PF01059"/>
    </source>
</evidence>
<feature type="transmembrane region" description="Helical" evidence="9">
    <location>
        <begin position="168"/>
        <end position="188"/>
    </location>
</feature>
<feature type="transmembrane region" description="Helical" evidence="9">
    <location>
        <begin position="275"/>
        <end position="296"/>
    </location>
</feature>
<dbReference type="EC" id="1.6.5.11" evidence="12"/>
<evidence type="ECO:0000313" key="12">
    <source>
        <dbReference type="EMBL" id="MBK7421698.1"/>
    </source>
</evidence>
<dbReference type="AlphaFoldDB" id="A0A9D7I727"/>
<dbReference type="InterPro" id="IPR010227">
    <property type="entry name" value="NADH_Q_OxRdtase_chainM/4"/>
</dbReference>
<feature type="transmembrane region" description="Helical" evidence="9">
    <location>
        <begin position="200"/>
        <end position="222"/>
    </location>
</feature>
<feature type="transmembrane region" description="Helical" evidence="9">
    <location>
        <begin position="406"/>
        <end position="429"/>
    </location>
</feature>
<evidence type="ECO:0000256" key="5">
    <source>
        <dbReference type="ARBA" id="ARBA00022989"/>
    </source>
</evidence>
<sequence length="494" mass="53820">MSGLPLLSLAIWVPIIAGLVVLATGSDRNSPLARMLALLGAIFGLLVTLPLYTGFDMTTPAMQFVELSPWIPRFNINYHLGVDGISMFFVILNSFITVIVVLAGWKVINNKVAQYNAAFLIMSGLLNGIFASLDGMLFYIFFEASLIPLYLIIGVWGGPRRVYAAFKFFLFTLLGSLLFLISLIYLFVQSGGSFSILDWHQLPLAMVPQMWIFLAFLVAFAVKVPMWPVHTWLPDAHVEAPTGGSIVLAAIALKLGAYGFLRFSLPIAPDASHELSGLIVGLSLIAIVYIGLVALVQEDMKKLVAYSSIAHMGFVTLGFFMFSALGLEGALVQMISHGFIAGAMFYCIGVMYDRVHSRQIVDYGGVVNTMPKFAAFFMLFAMANAGLPATSGFVGEFMVILAAVKFNFWVAFAAASTMIVGAAYTLWMYKRVIFGAVANHHVAELTDISAREFLVLALLATGALGMGLYPQPFTEVMHSSVNELLRHIAVSKIL</sequence>
<protein>
    <submittedName>
        <fullName evidence="12">NADH-quinone oxidoreductase subunit M</fullName>
        <ecNumber evidence="12">1.6.5.11</ecNumber>
    </submittedName>
</protein>
<evidence type="ECO:0000256" key="1">
    <source>
        <dbReference type="ARBA" id="ARBA00004127"/>
    </source>
</evidence>
<evidence type="ECO:0000256" key="7">
    <source>
        <dbReference type="ARBA" id="ARBA00023136"/>
    </source>
</evidence>
<dbReference type="GO" id="GO:0016020">
    <property type="term" value="C:membrane"/>
    <property type="evidence" value="ECO:0007669"/>
    <property type="project" value="UniProtKB-SubCell"/>
</dbReference>
<keyword evidence="5 9" id="KW-1133">Transmembrane helix</keyword>
<feature type="domain" description="NADH:ubiquinone oxidoreductase chain 4 N-terminal" evidence="11">
    <location>
        <begin position="62"/>
        <end position="127"/>
    </location>
</feature>
<comment type="similarity">
    <text evidence="2">Belongs to the complex I subunit 4 family.</text>
</comment>
<dbReference type="GO" id="GO:0042773">
    <property type="term" value="P:ATP synthesis coupled electron transport"/>
    <property type="evidence" value="ECO:0007669"/>
    <property type="project" value="InterPro"/>
</dbReference>
<accession>A0A9D7I727</accession>
<feature type="transmembrane region" description="Helical" evidence="9">
    <location>
        <begin position="6"/>
        <end position="24"/>
    </location>
</feature>
<dbReference type="Proteomes" id="UP000886602">
    <property type="component" value="Unassembled WGS sequence"/>
</dbReference>
<feature type="transmembrane region" description="Helical" evidence="9">
    <location>
        <begin position="85"/>
        <end position="105"/>
    </location>
</feature>
<dbReference type="NCBIfam" id="NF004499">
    <property type="entry name" value="PRK05846.1-3"/>
    <property type="match status" value="1"/>
</dbReference>
<comment type="caution">
    <text evidence="12">The sequence shown here is derived from an EMBL/GenBank/DDBJ whole genome shotgun (WGS) entry which is preliminary data.</text>
</comment>
<dbReference type="PRINTS" id="PR01437">
    <property type="entry name" value="NUOXDRDTASE4"/>
</dbReference>
<dbReference type="Pfam" id="PF00361">
    <property type="entry name" value="Proton_antipo_M"/>
    <property type="match status" value="1"/>
</dbReference>
<keyword evidence="4" id="KW-1278">Translocase</keyword>
<evidence type="ECO:0000256" key="6">
    <source>
        <dbReference type="ARBA" id="ARBA00023027"/>
    </source>
</evidence>
<dbReference type="InterPro" id="IPR003918">
    <property type="entry name" value="NADH_UbQ_OxRdtase"/>
</dbReference>